<dbReference type="Proteomes" id="UP000182427">
    <property type="component" value="Chromosome I"/>
</dbReference>
<dbReference type="PANTHER" id="PTHR14097">
    <property type="entry name" value="OXIDOREDUCTASE HTATIP2"/>
    <property type="match status" value="1"/>
</dbReference>
<dbReference type="Gene3D" id="3.40.50.720">
    <property type="entry name" value="NAD(P)-binding Rossmann-like Domain"/>
    <property type="match status" value="1"/>
</dbReference>
<protein>
    <submittedName>
        <fullName evidence="1">Uncharacterized conserved protein YbjT, contains NAD(P)-binding and DUF2867 domains</fullName>
    </submittedName>
</protein>
<sequence>MNLLLLGATGLVGKNVLAQALADPTVTSVVAPTRRALAPHPKLRNPVADSLGSFLSDGFPDGIDGVICALGTTIAKAGSKEAFREVDYQLPLSFAKSAREHDVGTFVLVTASTANANSSIFYSKTKGEVEREIERVGFPSLTIVRPGLIEGEREESRFMESVGLRLMSLLGPLVPKKMRINPAPVIAAACLGAFRDGKPGVHYCLAESMVGA</sequence>
<gene>
    <name evidence="1" type="ORF">SAMN05444167_3644</name>
</gene>
<proteinExistence type="predicted"/>
<dbReference type="EMBL" id="LT629690">
    <property type="protein sequence ID" value="SDF90391.1"/>
    <property type="molecule type" value="Genomic_DNA"/>
</dbReference>
<dbReference type="AlphaFoldDB" id="A0A1G7PVV7"/>
<dbReference type="RefSeq" id="WP_083346402.1">
    <property type="nucleotide sequence ID" value="NZ_LT629690.1"/>
</dbReference>
<dbReference type="OrthoDB" id="9798632at2"/>
<evidence type="ECO:0000313" key="2">
    <source>
        <dbReference type="Proteomes" id="UP000182427"/>
    </source>
</evidence>
<name>A0A1G7PVV7_9BACT</name>
<reference evidence="1 2" key="1">
    <citation type="submission" date="2016-10" db="EMBL/GenBank/DDBJ databases">
        <authorList>
            <person name="de Groot N.N."/>
        </authorList>
    </citation>
    <scope>NUCLEOTIDE SEQUENCE [LARGE SCALE GENOMIC DNA]</scope>
    <source>
        <strain evidence="1 2">GAS232</strain>
    </source>
</reference>
<evidence type="ECO:0000313" key="1">
    <source>
        <dbReference type="EMBL" id="SDF90391.1"/>
    </source>
</evidence>
<dbReference type="SUPFAM" id="SSF51735">
    <property type="entry name" value="NAD(P)-binding Rossmann-fold domains"/>
    <property type="match status" value="1"/>
</dbReference>
<keyword evidence="2" id="KW-1185">Reference proteome</keyword>
<dbReference type="InterPro" id="IPR036291">
    <property type="entry name" value="NAD(P)-bd_dom_sf"/>
</dbReference>
<accession>A0A1G7PVV7</accession>
<dbReference type="PANTHER" id="PTHR14097:SF7">
    <property type="entry name" value="OXIDOREDUCTASE HTATIP2"/>
    <property type="match status" value="1"/>
</dbReference>
<organism evidence="1 2">
    <name type="scientific">Terriglobus roseus</name>
    <dbReference type="NCBI Taxonomy" id="392734"/>
    <lineage>
        <taxon>Bacteria</taxon>
        <taxon>Pseudomonadati</taxon>
        <taxon>Acidobacteriota</taxon>
        <taxon>Terriglobia</taxon>
        <taxon>Terriglobales</taxon>
        <taxon>Acidobacteriaceae</taxon>
        <taxon>Terriglobus</taxon>
    </lineage>
</organism>
<dbReference type="Pfam" id="PF08732">
    <property type="entry name" value="HIM1"/>
    <property type="match status" value="1"/>
</dbReference>
<dbReference type="InterPro" id="IPR014843">
    <property type="entry name" value="Him1/Fmp52"/>
</dbReference>